<name>A0A6P5SIQ5_PRUAV</name>
<organism evidence="2 3">
    <name type="scientific">Prunus avium</name>
    <name type="common">Cherry</name>
    <name type="synonym">Cerasus avium</name>
    <dbReference type="NCBI Taxonomy" id="42229"/>
    <lineage>
        <taxon>Eukaryota</taxon>
        <taxon>Viridiplantae</taxon>
        <taxon>Streptophyta</taxon>
        <taxon>Embryophyta</taxon>
        <taxon>Tracheophyta</taxon>
        <taxon>Spermatophyta</taxon>
        <taxon>Magnoliopsida</taxon>
        <taxon>eudicotyledons</taxon>
        <taxon>Gunneridae</taxon>
        <taxon>Pentapetalae</taxon>
        <taxon>rosids</taxon>
        <taxon>fabids</taxon>
        <taxon>Rosales</taxon>
        <taxon>Rosaceae</taxon>
        <taxon>Amygdaloideae</taxon>
        <taxon>Amygdaleae</taxon>
        <taxon>Prunus</taxon>
    </lineage>
</organism>
<dbReference type="KEGG" id="pavi:110759118"/>
<dbReference type="InterPro" id="IPR005162">
    <property type="entry name" value="Retrotrans_gag_dom"/>
</dbReference>
<evidence type="ECO:0000313" key="2">
    <source>
        <dbReference type="Proteomes" id="UP000515124"/>
    </source>
</evidence>
<protein>
    <submittedName>
        <fullName evidence="3">Uncharacterized protein LOC110759118</fullName>
    </submittedName>
</protein>
<feature type="domain" description="Retrotransposon gag" evidence="1">
    <location>
        <begin position="69"/>
        <end position="140"/>
    </location>
</feature>
<dbReference type="GeneID" id="110759118"/>
<keyword evidence="2" id="KW-1185">Reference proteome</keyword>
<reference evidence="3" key="1">
    <citation type="submission" date="2025-08" db="UniProtKB">
        <authorList>
            <consortium name="RefSeq"/>
        </authorList>
    </citation>
    <scope>IDENTIFICATION</scope>
</reference>
<dbReference type="Pfam" id="PF03732">
    <property type="entry name" value="Retrotrans_gag"/>
    <property type="match status" value="1"/>
</dbReference>
<evidence type="ECO:0000313" key="3">
    <source>
        <dbReference type="RefSeq" id="XP_021816840.1"/>
    </source>
</evidence>
<dbReference type="PANTHER" id="PTHR33223">
    <property type="entry name" value="CCHC-TYPE DOMAIN-CONTAINING PROTEIN"/>
    <property type="match status" value="1"/>
</dbReference>
<dbReference type="AlphaFoldDB" id="A0A6P5SIQ5"/>
<dbReference type="PANTHER" id="PTHR33223:SF10">
    <property type="entry name" value="AMINOTRANSFERASE-LIKE PLANT MOBILE DOMAIN-CONTAINING PROTEIN"/>
    <property type="match status" value="1"/>
</dbReference>
<evidence type="ECO:0000259" key="1">
    <source>
        <dbReference type="Pfam" id="PF03732"/>
    </source>
</evidence>
<sequence length="229" mass="26637">MVPHARRIGRPVYRRPYPGHFDQEEFSRGFKVPNFALFSGDGLQSTVEHIGRFTTQCAEIGHREALKLRLFPSTLTRAAFLWYVKLSRNSIPNWQVMEKIFHEQFYRPELEVSMANLVKISQKPNESVQEYLGRFREFRDIYDLLLRVDRYEALLKDEQQNGPPAPRPTFYKNSAKSFGPRTMAVHAVDVEDIKLEERDQEILLKEEEESAGVDLAEITTKGPYVQGFV</sequence>
<dbReference type="Proteomes" id="UP000515124">
    <property type="component" value="Unplaced"/>
</dbReference>
<proteinExistence type="predicted"/>
<dbReference type="RefSeq" id="XP_021816840.1">
    <property type="nucleotide sequence ID" value="XM_021961148.1"/>
</dbReference>
<gene>
    <name evidence="3" type="primary">LOC110759118</name>
</gene>
<accession>A0A6P5SIQ5</accession>